<dbReference type="EMBL" id="CACRXK020024461">
    <property type="protein sequence ID" value="CAB4038674.1"/>
    <property type="molecule type" value="Genomic_DNA"/>
</dbReference>
<evidence type="ECO:0000313" key="2">
    <source>
        <dbReference type="Proteomes" id="UP001152795"/>
    </source>
</evidence>
<dbReference type="PROSITE" id="PS50878">
    <property type="entry name" value="RT_POL"/>
    <property type="match status" value="1"/>
</dbReference>
<dbReference type="InterPro" id="IPR043502">
    <property type="entry name" value="DNA/RNA_pol_sf"/>
</dbReference>
<gene>
    <name evidence="1" type="ORF">PACLA_8A064280</name>
</gene>
<name>A0A7D9K1G3_PARCT</name>
<evidence type="ECO:0000313" key="1">
    <source>
        <dbReference type="EMBL" id="CAB4038674.1"/>
    </source>
</evidence>
<dbReference type="PANTHER" id="PTHR33332">
    <property type="entry name" value="REVERSE TRANSCRIPTASE DOMAIN-CONTAINING PROTEIN"/>
    <property type="match status" value="1"/>
</dbReference>
<proteinExistence type="predicted"/>
<keyword evidence="2" id="KW-1185">Reference proteome</keyword>
<comment type="caution">
    <text evidence="1">The sequence shown here is derived from an EMBL/GenBank/DDBJ whole genome shotgun (WGS) entry which is preliminary data.</text>
</comment>
<accession>A0A7D9K1G3</accession>
<dbReference type="Proteomes" id="UP001152795">
    <property type="component" value="Unassembled WGS sequence"/>
</dbReference>
<feature type="non-terminal residue" evidence="1">
    <location>
        <position position="118"/>
    </location>
</feature>
<dbReference type="Pfam" id="PF00078">
    <property type="entry name" value="RVT_1"/>
    <property type="match status" value="1"/>
</dbReference>
<dbReference type="InterPro" id="IPR000477">
    <property type="entry name" value="RT_dom"/>
</dbReference>
<reference evidence="1" key="1">
    <citation type="submission" date="2020-04" db="EMBL/GenBank/DDBJ databases">
        <authorList>
            <person name="Alioto T."/>
            <person name="Alioto T."/>
            <person name="Gomez Garrido J."/>
        </authorList>
    </citation>
    <scope>NUCLEOTIDE SEQUENCE</scope>
    <source>
        <strain evidence="1">A484AB</strain>
    </source>
</reference>
<organism evidence="1 2">
    <name type="scientific">Paramuricea clavata</name>
    <name type="common">Red gorgonian</name>
    <name type="synonym">Violescent sea-whip</name>
    <dbReference type="NCBI Taxonomy" id="317549"/>
    <lineage>
        <taxon>Eukaryota</taxon>
        <taxon>Metazoa</taxon>
        <taxon>Cnidaria</taxon>
        <taxon>Anthozoa</taxon>
        <taxon>Octocorallia</taxon>
        <taxon>Malacalcyonacea</taxon>
        <taxon>Plexauridae</taxon>
        <taxon>Paramuricea</taxon>
    </lineage>
</organism>
<dbReference type="OrthoDB" id="10065625at2759"/>
<protein>
    <submittedName>
        <fullName evidence="1">Uncharacterized protein</fullName>
    </submittedName>
</protein>
<dbReference type="AlphaFoldDB" id="A0A7D9K1G3"/>
<dbReference type="SUPFAM" id="SSF56672">
    <property type="entry name" value="DNA/RNA polymerases"/>
    <property type="match status" value="1"/>
</dbReference>
<sequence length="118" mass="13465">MEKIVYKNLYNFLLAIGYLNDLQSGFRPGDSTVNQLTYLVHKIYLALENGHEVRMVFLDISKAFDKVWHKGLLYKLKCLGIKGSLLSWFHSYLSGRKQRVVIEGQSSGWGDLEAGVPQ</sequence>